<evidence type="ECO:0000313" key="1">
    <source>
        <dbReference type="EMBL" id="KAH7853350.1"/>
    </source>
</evidence>
<sequence length="168" mass="18875">MLTVGSGYLILSGRRKLFTKEEKVLLNQWIPDLSAATSDKWQPLHSLAASGQFYLVNALLKHNVDINIQDKDGWTPLHLAVQTRKTDIVRLMLIKGADKTVKNQDHAILTKKKMQLRLQTAVPQNSIAFSHLPIKVRLIFPVFRALVLTCIMINLLLKHGLGETGGVY</sequence>
<organism evidence="1 2">
    <name type="scientific">Vaccinium darrowii</name>
    <dbReference type="NCBI Taxonomy" id="229202"/>
    <lineage>
        <taxon>Eukaryota</taxon>
        <taxon>Viridiplantae</taxon>
        <taxon>Streptophyta</taxon>
        <taxon>Embryophyta</taxon>
        <taxon>Tracheophyta</taxon>
        <taxon>Spermatophyta</taxon>
        <taxon>Magnoliopsida</taxon>
        <taxon>eudicotyledons</taxon>
        <taxon>Gunneridae</taxon>
        <taxon>Pentapetalae</taxon>
        <taxon>asterids</taxon>
        <taxon>Ericales</taxon>
        <taxon>Ericaceae</taxon>
        <taxon>Vaccinioideae</taxon>
        <taxon>Vaccinieae</taxon>
        <taxon>Vaccinium</taxon>
    </lineage>
</organism>
<dbReference type="EMBL" id="CM037161">
    <property type="protein sequence ID" value="KAH7853350.1"/>
    <property type="molecule type" value="Genomic_DNA"/>
</dbReference>
<reference evidence="1 2" key="1">
    <citation type="journal article" date="2021" name="Hortic Res">
        <title>High-quality reference genome and annotation aids understanding of berry development for evergreen blueberry (Vaccinium darrowii).</title>
        <authorList>
            <person name="Yu J."/>
            <person name="Hulse-Kemp A.M."/>
            <person name="Babiker E."/>
            <person name="Staton M."/>
        </authorList>
    </citation>
    <scope>NUCLEOTIDE SEQUENCE [LARGE SCALE GENOMIC DNA]</scope>
    <source>
        <strain evidence="2">cv. NJ 8807/NJ 8810</strain>
        <tissue evidence="1">Young leaf</tissue>
    </source>
</reference>
<protein>
    <submittedName>
        <fullName evidence="1">Uncharacterized protein</fullName>
    </submittedName>
</protein>
<dbReference type="Proteomes" id="UP000828048">
    <property type="component" value="Chromosome 11"/>
</dbReference>
<name>A0ACB7YKJ5_9ERIC</name>
<evidence type="ECO:0000313" key="2">
    <source>
        <dbReference type="Proteomes" id="UP000828048"/>
    </source>
</evidence>
<accession>A0ACB7YKJ5</accession>
<keyword evidence="2" id="KW-1185">Reference proteome</keyword>
<proteinExistence type="predicted"/>
<gene>
    <name evidence="1" type="ORF">Vadar_001450</name>
</gene>
<comment type="caution">
    <text evidence="1">The sequence shown here is derived from an EMBL/GenBank/DDBJ whole genome shotgun (WGS) entry which is preliminary data.</text>
</comment>